<dbReference type="SUPFAM" id="SSF56935">
    <property type="entry name" value="Porins"/>
    <property type="match status" value="1"/>
</dbReference>
<feature type="non-terminal residue" evidence="11">
    <location>
        <position position="1"/>
    </location>
</feature>
<dbReference type="PROSITE" id="PS52016">
    <property type="entry name" value="TONB_DEPENDENT_REC_3"/>
    <property type="match status" value="1"/>
</dbReference>
<keyword evidence="2 9" id="KW-0813">Transport</keyword>
<evidence type="ECO:0000259" key="10">
    <source>
        <dbReference type="Pfam" id="PF00593"/>
    </source>
</evidence>
<evidence type="ECO:0000313" key="11">
    <source>
        <dbReference type="EMBL" id="NMU85377.1"/>
    </source>
</evidence>
<organism evidence="11 12">
    <name type="scientific">Vibrio parahaemolyticus</name>
    <dbReference type="NCBI Taxonomy" id="670"/>
    <lineage>
        <taxon>Bacteria</taxon>
        <taxon>Pseudomonadati</taxon>
        <taxon>Pseudomonadota</taxon>
        <taxon>Gammaproteobacteria</taxon>
        <taxon>Vibrionales</taxon>
        <taxon>Vibrionaceae</taxon>
        <taxon>Vibrio</taxon>
    </lineage>
</organism>
<keyword evidence="8 9" id="KW-0998">Cell outer membrane</keyword>
<keyword evidence="11" id="KW-0675">Receptor</keyword>
<protein>
    <submittedName>
        <fullName evidence="11">TonB-dependent receptor</fullName>
    </submittedName>
</protein>
<evidence type="ECO:0000256" key="3">
    <source>
        <dbReference type="ARBA" id="ARBA00022452"/>
    </source>
</evidence>
<proteinExistence type="inferred from homology"/>
<evidence type="ECO:0000256" key="5">
    <source>
        <dbReference type="ARBA" id="ARBA00022729"/>
    </source>
</evidence>
<comment type="subcellular location">
    <subcellularLocation>
        <location evidence="1 9">Cell outer membrane</location>
        <topology evidence="1 9">Multi-pass membrane protein</topology>
    </subcellularLocation>
</comment>
<dbReference type="InterPro" id="IPR036942">
    <property type="entry name" value="Beta-barrel_TonB_sf"/>
</dbReference>
<evidence type="ECO:0000256" key="9">
    <source>
        <dbReference type="PROSITE-ProRule" id="PRU01360"/>
    </source>
</evidence>
<dbReference type="GO" id="GO:0015889">
    <property type="term" value="P:cobalamin transport"/>
    <property type="evidence" value="ECO:0007669"/>
    <property type="project" value="TreeGrafter"/>
</dbReference>
<dbReference type="GO" id="GO:0009279">
    <property type="term" value="C:cell outer membrane"/>
    <property type="evidence" value="ECO:0007669"/>
    <property type="project" value="UniProtKB-SubCell"/>
</dbReference>
<comment type="caution">
    <text evidence="11">The sequence shown here is derived from an EMBL/GenBank/DDBJ whole genome shotgun (WGS) entry which is preliminary data.</text>
</comment>
<dbReference type="Gene3D" id="2.40.170.20">
    <property type="entry name" value="TonB-dependent receptor, beta-barrel domain"/>
    <property type="match status" value="1"/>
</dbReference>
<reference evidence="11 12" key="1">
    <citation type="submission" date="2020-04" db="EMBL/GenBank/DDBJ databases">
        <title>Whole-genome sequencing of Vibrio spp. from China reveals different genetic environments of blaCTX-M-14 among diverse lineages.</title>
        <authorList>
            <person name="Zheng Z."/>
            <person name="Ye L."/>
            <person name="Chen S."/>
        </authorList>
    </citation>
    <scope>NUCLEOTIDE SEQUENCE [LARGE SCALE GENOMIC DNA]</scope>
    <source>
        <strain evidence="11 12">Vb0551</strain>
    </source>
</reference>
<dbReference type="Pfam" id="PF00593">
    <property type="entry name" value="TonB_dep_Rec_b-barrel"/>
    <property type="match status" value="1"/>
</dbReference>
<dbReference type="EMBL" id="JABCLB010002195">
    <property type="protein sequence ID" value="NMU85377.1"/>
    <property type="molecule type" value="Genomic_DNA"/>
</dbReference>
<dbReference type="InterPro" id="IPR039426">
    <property type="entry name" value="TonB-dep_rcpt-like"/>
</dbReference>
<dbReference type="InterPro" id="IPR000531">
    <property type="entry name" value="Beta-barrel_TonB"/>
</dbReference>
<dbReference type="PANTHER" id="PTHR30069:SF53">
    <property type="entry name" value="COLICIN I RECEPTOR-RELATED"/>
    <property type="match status" value="1"/>
</dbReference>
<gene>
    <name evidence="11" type="ORF">HKB16_21205</name>
</gene>
<keyword evidence="3 9" id="KW-1134">Transmembrane beta strand</keyword>
<evidence type="ECO:0000256" key="1">
    <source>
        <dbReference type="ARBA" id="ARBA00004571"/>
    </source>
</evidence>
<dbReference type="Proteomes" id="UP000518904">
    <property type="component" value="Unassembled WGS sequence"/>
</dbReference>
<evidence type="ECO:0000256" key="6">
    <source>
        <dbReference type="ARBA" id="ARBA00023077"/>
    </source>
</evidence>
<evidence type="ECO:0000256" key="4">
    <source>
        <dbReference type="ARBA" id="ARBA00022692"/>
    </source>
</evidence>
<keyword evidence="5" id="KW-0732">Signal</keyword>
<dbReference type="PANTHER" id="PTHR30069">
    <property type="entry name" value="TONB-DEPENDENT OUTER MEMBRANE RECEPTOR"/>
    <property type="match status" value="1"/>
</dbReference>
<keyword evidence="4 9" id="KW-0812">Transmembrane</keyword>
<accession>A0A7Y0SKX9</accession>
<keyword evidence="6" id="KW-0798">TonB box</keyword>
<sequence>GEKDLKPEESDAWELAFSGDVQGVFWSVTGYDYKITNLIDYHPTTYKYLNVDGETHIQGVELVAEFDTGIVQHQLSADYKDAEDDKGHQLQRRAKEMYKWNALVSFDKVDWSVSYQYVGKRPDVDYSTWPSQDITLSSYSL</sequence>
<keyword evidence="7 9" id="KW-0472">Membrane</keyword>
<feature type="domain" description="TonB-dependent receptor-like beta-barrel" evidence="10">
    <location>
        <begin position="2"/>
        <end position="139"/>
    </location>
</feature>
<evidence type="ECO:0000256" key="8">
    <source>
        <dbReference type="ARBA" id="ARBA00023237"/>
    </source>
</evidence>
<evidence type="ECO:0000256" key="2">
    <source>
        <dbReference type="ARBA" id="ARBA00022448"/>
    </source>
</evidence>
<name>A0A7Y0SKX9_VIBPH</name>
<evidence type="ECO:0000256" key="7">
    <source>
        <dbReference type="ARBA" id="ARBA00023136"/>
    </source>
</evidence>
<comment type="similarity">
    <text evidence="9">Belongs to the TonB-dependent receptor family.</text>
</comment>
<evidence type="ECO:0000313" key="12">
    <source>
        <dbReference type="Proteomes" id="UP000518904"/>
    </source>
</evidence>
<feature type="non-terminal residue" evidence="11">
    <location>
        <position position="141"/>
    </location>
</feature>
<dbReference type="AlphaFoldDB" id="A0A7Y0SKX9"/>